<dbReference type="Gene3D" id="3.40.50.2300">
    <property type="match status" value="1"/>
</dbReference>
<dbReference type="InterPro" id="IPR036397">
    <property type="entry name" value="RNaseH_sf"/>
</dbReference>
<dbReference type="STRING" id="1448308.A0A2T2NKR2"/>
<dbReference type="SMART" id="SM01163">
    <property type="entry name" value="DUF1785"/>
    <property type="match status" value="1"/>
</dbReference>
<keyword evidence="4" id="KW-1185">Reference proteome</keyword>
<proteinExistence type="predicted"/>
<dbReference type="SUPFAM" id="SSF53098">
    <property type="entry name" value="Ribonuclease H-like"/>
    <property type="match status" value="1"/>
</dbReference>
<feature type="region of interest" description="Disordered" evidence="1">
    <location>
        <begin position="508"/>
        <end position="527"/>
    </location>
</feature>
<dbReference type="PANTHER" id="PTHR22891">
    <property type="entry name" value="EUKARYOTIC TRANSLATION INITIATION FACTOR 2C"/>
    <property type="match status" value="1"/>
</dbReference>
<feature type="compositionally biased region" description="Basic and acidic residues" evidence="1">
    <location>
        <begin position="366"/>
        <end position="378"/>
    </location>
</feature>
<name>A0A2T2NKR2_CORCC</name>
<dbReference type="Pfam" id="PF02171">
    <property type="entry name" value="Piwi"/>
    <property type="match status" value="1"/>
</dbReference>
<dbReference type="SMART" id="SM00950">
    <property type="entry name" value="Piwi"/>
    <property type="match status" value="1"/>
</dbReference>
<gene>
    <name evidence="3" type="ORF">BS50DRAFT_588658</name>
</gene>
<dbReference type="InterPro" id="IPR014811">
    <property type="entry name" value="ArgoL1"/>
</dbReference>
<dbReference type="InterPro" id="IPR032474">
    <property type="entry name" value="Argonaute_N"/>
</dbReference>
<evidence type="ECO:0000313" key="4">
    <source>
        <dbReference type="Proteomes" id="UP000240883"/>
    </source>
</evidence>
<dbReference type="Proteomes" id="UP000240883">
    <property type="component" value="Unassembled WGS sequence"/>
</dbReference>
<dbReference type="PROSITE" id="PS50822">
    <property type="entry name" value="PIWI"/>
    <property type="match status" value="1"/>
</dbReference>
<dbReference type="Pfam" id="PF16486">
    <property type="entry name" value="ArgoN"/>
    <property type="match status" value="1"/>
</dbReference>
<feature type="region of interest" description="Disordered" evidence="1">
    <location>
        <begin position="353"/>
        <end position="378"/>
    </location>
</feature>
<feature type="domain" description="Piwi" evidence="2">
    <location>
        <begin position="608"/>
        <end position="913"/>
    </location>
</feature>
<dbReference type="OrthoDB" id="10252740at2759"/>
<evidence type="ECO:0000256" key="1">
    <source>
        <dbReference type="SAM" id="MobiDB-lite"/>
    </source>
</evidence>
<feature type="region of interest" description="Disordered" evidence="1">
    <location>
        <begin position="21"/>
        <end position="40"/>
    </location>
</feature>
<evidence type="ECO:0000313" key="3">
    <source>
        <dbReference type="EMBL" id="PSN65856.1"/>
    </source>
</evidence>
<dbReference type="SUPFAM" id="SSF101690">
    <property type="entry name" value="PAZ domain"/>
    <property type="match status" value="1"/>
</dbReference>
<sequence>MVSSVPQSWLASDHEFYYPAVTHGPTNTPPNPKDGHTWPMDKVKKTRDAVRELVKHKNTMKFSARTTLPEISSNPVWTNHFEFAIDKQLYEYEILELENKDRSRRMVKILFKEAIQSWDFLRDNQDSFAHDGYKTIVSWKKLHIGLPDDKRDAPGVDIWGYAIPYGQGRDGRTRKEANARFKFVRKVDVETLKSQTKSDPKAEPWDKASSVIKCLNTLISMSLDERVHQASPNKFFVKSARSDLNNATHGTSMSLETIRGYFYTLKPGMHTLLLNFNVATSAFFKPILVSEFMADTATFGDEIQRRTILKRLKVFIEYDRADKNLNGMNKRVKIISEVGDKTIGELEPFRKKAKGADGKPIPVLDDSGKPKMVDDKPEYKLDDNTTSVKDHLEEVFGMKIAPDSRAINVGDKTHPVWYAEQHLRIVPYQLYKRPVPDHLTGSMVNIAAHDPDHSRNLIEKEGLEYLGFRQNRDEKISFAGGAPISLFPTMFRVDCTKLPFPQVNYRTDISKDPMKPQTKPSSPGRGSGWNLAANDLFHAWGSLKKLDCAVICDMRVRPNQYESLGKAFANGVKRCGIQAVHPKSHPSELNPGDVDRELQNASLSKPDLVILMLKSFNRKAYSDFKNLADRKFGVQSVCITYEKGNSPSNSAKYMTNVAMKVNLKFGGINSYVTEVDQNLDKAMLLGADVVHPSSTAGKGCPSIAAIVGSMDDRGQVYQGAMRLNPRSLDVTDREIIDRDLVKEMVMEMLKKWKDLPKSIIYYRDGVSEGQFEKVRDIEAAGIKDAFDAVIKMKGRMVMKPSFHIAVVVGRKRHHTRFYPINEKDKDKFGNQNCSPGTCVDRLVTSPYYNDFYLQSHSGIKGTARPTHYFVVKNTIPHFSVDKLRNLTHALCYSYCRSTTAVSYAAPTYYADRLCERGRLYLPKCYGGDDWPEDRDSPEKMMEHAKEEFYEYKPQGEKRGNPWGEELGKRMFWM</sequence>
<organism evidence="3 4">
    <name type="scientific">Corynespora cassiicola Philippines</name>
    <dbReference type="NCBI Taxonomy" id="1448308"/>
    <lineage>
        <taxon>Eukaryota</taxon>
        <taxon>Fungi</taxon>
        <taxon>Dikarya</taxon>
        <taxon>Ascomycota</taxon>
        <taxon>Pezizomycotina</taxon>
        <taxon>Dothideomycetes</taxon>
        <taxon>Pleosporomycetidae</taxon>
        <taxon>Pleosporales</taxon>
        <taxon>Corynesporascaceae</taxon>
        <taxon>Corynespora</taxon>
    </lineage>
</organism>
<dbReference type="InterPro" id="IPR003165">
    <property type="entry name" value="Piwi"/>
</dbReference>
<dbReference type="InterPro" id="IPR012337">
    <property type="entry name" value="RNaseH-like_sf"/>
</dbReference>
<dbReference type="AlphaFoldDB" id="A0A2T2NKR2"/>
<accession>A0A2T2NKR2</accession>
<evidence type="ECO:0000259" key="2">
    <source>
        <dbReference type="PROSITE" id="PS50822"/>
    </source>
</evidence>
<reference evidence="3 4" key="1">
    <citation type="journal article" date="2018" name="Front. Microbiol.">
        <title>Genome-Wide Analysis of Corynespora cassiicola Leaf Fall Disease Putative Effectors.</title>
        <authorList>
            <person name="Lopez D."/>
            <person name="Ribeiro S."/>
            <person name="Label P."/>
            <person name="Fumanal B."/>
            <person name="Venisse J.S."/>
            <person name="Kohler A."/>
            <person name="de Oliveira R.R."/>
            <person name="Labutti K."/>
            <person name="Lipzen A."/>
            <person name="Lail K."/>
            <person name="Bauer D."/>
            <person name="Ohm R.A."/>
            <person name="Barry K.W."/>
            <person name="Spatafora J."/>
            <person name="Grigoriev I.V."/>
            <person name="Martin F.M."/>
            <person name="Pujade-Renaud V."/>
        </authorList>
    </citation>
    <scope>NUCLEOTIDE SEQUENCE [LARGE SCALE GENOMIC DNA]</scope>
    <source>
        <strain evidence="3 4">Philippines</strain>
    </source>
</reference>
<dbReference type="InterPro" id="IPR036085">
    <property type="entry name" value="PAZ_dom_sf"/>
</dbReference>
<dbReference type="Pfam" id="PF08699">
    <property type="entry name" value="ArgoL1"/>
    <property type="match status" value="1"/>
</dbReference>
<protein>
    <submittedName>
        <fullName evidence="3">Piwi-domain-containing protein</fullName>
    </submittedName>
</protein>
<dbReference type="GO" id="GO:0003676">
    <property type="term" value="F:nucleic acid binding"/>
    <property type="evidence" value="ECO:0007669"/>
    <property type="project" value="InterPro"/>
</dbReference>
<dbReference type="EMBL" id="KZ678136">
    <property type="protein sequence ID" value="PSN65856.1"/>
    <property type="molecule type" value="Genomic_DNA"/>
</dbReference>
<dbReference type="Gene3D" id="3.30.420.10">
    <property type="entry name" value="Ribonuclease H-like superfamily/Ribonuclease H"/>
    <property type="match status" value="1"/>
</dbReference>